<evidence type="ECO:0000256" key="5">
    <source>
        <dbReference type="ARBA" id="ARBA00023136"/>
    </source>
</evidence>
<feature type="transmembrane region" description="Helical" evidence="6">
    <location>
        <begin position="365"/>
        <end position="386"/>
    </location>
</feature>
<evidence type="ECO:0000256" key="1">
    <source>
        <dbReference type="ARBA" id="ARBA00004651"/>
    </source>
</evidence>
<evidence type="ECO:0000313" key="7">
    <source>
        <dbReference type="EMBL" id="TDP60027.1"/>
    </source>
</evidence>
<keyword evidence="5 6" id="KW-0472">Membrane</keyword>
<dbReference type="Proteomes" id="UP000295260">
    <property type="component" value="Unassembled WGS sequence"/>
</dbReference>
<feature type="transmembrane region" description="Helical" evidence="6">
    <location>
        <begin position="150"/>
        <end position="172"/>
    </location>
</feature>
<reference evidence="7 8" key="1">
    <citation type="submission" date="2019-03" db="EMBL/GenBank/DDBJ databases">
        <title>Genomic Encyclopedia of Archaeal and Bacterial Type Strains, Phase II (KMG-II): from individual species to whole genera.</title>
        <authorList>
            <person name="Goeker M."/>
        </authorList>
    </citation>
    <scope>NUCLEOTIDE SEQUENCE [LARGE SCALE GENOMIC DNA]</scope>
    <source>
        <strain evidence="7 8">DSM 25687</strain>
    </source>
</reference>
<feature type="transmembrane region" description="Helical" evidence="6">
    <location>
        <begin position="178"/>
        <end position="200"/>
    </location>
</feature>
<accession>A0A4R6QCX8</accession>
<feature type="transmembrane region" description="Helical" evidence="6">
    <location>
        <begin position="94"/>
        <end position="118"/>
    </location>
</feature>
<proteinExistence type="predicted"/>
<dbReference type="PANTHER" id="PTHR30250">
    <property type="entry name" value="PST FAMILY PREDICTED COLANIC ACID TRANSPORTER"/>
    <property type="match status" value="1"/>
</dbReference>
<dbReference type="AlphaFoldDB" id="A0A4R6QCX8"/>
<evidence type="ECO:0000256" key="6">
    <source>
        <dbReference type="SAM" id="Phobius"/>
    </source>
</evidence>
<evidence type="ECO:0000256" key="3">
    <source>
        <dbReference type="ARBA" id="ARBA00022692"/>
    </source>
</evidence>
<name>A0A4R6QCX8_9FLAO</name>
<dbReference type="InterPro" id="IPR002797">
    <property type="entry name" value="Polysacc_synth"/>
</dbReference>
<dbReference type="OrthoDB" id="9815702at2"/>
<evidence type="ECO:0000256" key="4">
    <source>
        <dbReference type="ARBA" id="ARBA00022989"/>
    </source>
</evidence>
<dbReference type="InterPro" id="IPR050833">
    <property type="entry name" value="Poly_Biosynth_Transport"/>
</dbReference>
<feature type="transmembrane region" description="Helical" evidence="6">
    <location>
        <begin position="257"/>
        <end position="275"/>
    </location>
</feature>
<protein>
    <submittedName>
        <fullName evidence="7">O-antigen/teichoic acid export membrane protein</fullName>
    </submittedName>
</protein>
<feature type="transmembrane region" description="Helical" evidence="6">
    <location>
        <begin position="124"/>
        <end position="143"/>
    </location>
</feature>
<keyword evidence="4 6" id="KW-1133">Transmembrane helix</keyword>
<dbReference type="GO" id="GO:0005886">
    <property type="term" value="C:plasma membrane"/>
    <property type="evidence" value="ECO:0007669"/>
    <property type="project" value="UniProtKB-SubCell"/>
</dbReference>
<feature type="transmembrane region" description="Helical" evidence="6">
    <location>
        <begin position="335"/>
        <end position="353"/>
    </location>
</feature>
<dbReference type="RefSeq" id="WP_133532327.1">
    <property type="nucleotide sequence ID" value="NZ_SNXR01000012.1"/>
</dbReference>
<dbReference type="PANTHER" id="PTHR30250:SF11">
    <property type="entry name" value="O-ANTIGEN TRANSPORTER-RELATED"/>
    <property type="match status" value="1"/>
</dbReference>
<feature type="transmembrane region" description="Helical" evidence="6">
    <location>
        <begin position="20"/>
        <end position="39"/>
    </location>
</feature>
<keyword evidence="8" id="KW-1185">Reference proteome</keyword>
<feature type="transmembrane region" description="Helical" evidence="6">
    <location>
        <begin position="51"/>
        <end position="73"/>
    </location>
</feature>
<feature type="transmembrane region" description="Helical" evidence="6">
    <location>
        <begin position="392"/>
        <end position="411"/>
    </location>
</feature>
<evidence type="ECO:0000313" key="8">
    <source>
        <dbReference type="Proteomes" id="UP000295260"/>
    </source>
</evidence>
<comment type="caution">
    <text evidence="7">The sequence shown here is derived from an EMBL/GenBank/DDBJ whole genome shotgun (WGS) entry which is preliminary data.</text>
</comment>
<keyword evidence="3 6" id="KW-0812">Transmembrane</keyword>
<sequence length="423" mass="48975">MKQKIQSAIKSDFFKKFSIYGFGQFFNLVTPLLLIPYIVKVCGEENFGKVSVALAISFVLIVFIDYGSELVGVRDITINRNDKKELQRIFLTNLVSRFLVLILVLVVSLVLIFCLPFLQSETILFALSLLIILGQYLNQSWFLQGVDNINWISISNIISKIIYVIGVLVLVVKKEDYIYVNFSFGLGTIISNGIFTYLIFKKYDFKFEKISKREIKDFLKRDFKMFSSQIFVAIQLYSPVVLVSFFGNNFMAGQYRIVEQIIVTFKTYIFLFFNFTYPRVCNDINNNPSKAKRNWLIINTVNVLFIVFLMLILYFNSELIVTFFNATTVFDLSNLLKIAVFIPILLAISISLKQLVLGYNFQKQYVLITTVSVIISLILIVLFLPIYKLQGVFYSLIITEVIVIIFYLFCIRKRPNHFLAKDV</sequence>
<comment type="subcellular location">
    <subcellularLocation>
        <location evidence="1">Cell membrane</location>
        <topology evidence="1">Multi-pass membrane protein</topology>
    </subcellularLocation>
</comment>
<feature type="transmembrane region" description="Helical" evidence="6">
    <location>
        <begin position="230"/>
        <end position="251"/>
    </location>
</feature>
<organism evidence="7 8">
    <name type="scientific">Flavobacterium dankookense</name>
    <dbReference type="NCBI Taxonomy" id="706186"/>
    <lineage>
        <taxon>Bacteria</taxon>
        <taxon>Pseudomonadati</taxon>
        <taxon>Bacteroidota</taxon>
        <taxon>Flavobacteriia</taxon>
        <taxon>Flavobacteriales</taxon>
        <taxon>Flavobacteriaceae</taxon>
        <taxon>Flavobacterium</taxon>
    </lineage>
</organism>
<feature type="transmembrane region" description="Helical" evidence="6">
    <location>
        <begin position="296"/>
        <end position="315"/>
    </location>
</feature>
<evidence type="ECO:0000256" key="2">
    <source>
        <dbReference type="ARBA" id="ARBA00022475"/>
    </source>
</evidence>
<keyword evidence="2" id="KW-1003">Cell membrane</keyword>
<dbReference type="EMBL" id="SNXR01000012">
    <property type="protein sequence ID" value="TDP60027.1"/>
    <property type="molecule type" value="Genomic_DNA"/>
</dbReference>
<dbReference type="Pfam" id="PF01943">
    <property type="entry name" value="Polysacc_synt"/>
    <property type="match status" value="1"/>
</dbReference>
<gene>
    <name evidence="7" type="ORF">BC748_0998</name>
</gene>